<sequence>MKVPDGERVYVWLAGEAGQLKPLRRWVRDELGLDKGDYSVTGYWKRGVADYDDDDQ</sequence>
<dbReference type="Proteomes" id="UP001500630">
    <property type="component" value="Unassembled WGS sequence"/>
</dbReference>
<dbReference type="InterPro" id="IPR007037">
    <property type="entry name" value="SIP_rossman_dom"/>
</dbReference>
<organism evidence="2 3">
    <name type="scientific">Nonomuraea rosea</name>
    <dbReference type="NCBI Taxonomy" id="638574"/>
    <lineage>
        <taxon>Bacteria</taxon>
        <taxon>Bacillati</taxon>
        <taxon>Actinomycetota</taxon>
        <taxon>Actinomycetes</taxon>
        <taxon>Streptosporangiales</taxon>
        <taxon>Streptosporangiaceae</taxon>
        <taxon>Nonomuraea</taxon>
    </lineage>
</organism>
<feature type="domain" description="SIP-like Rossmann fold" evidence="1">
    <location>
        <begin position="6"/>
        <end position="47"/>
    </location>
</feature>
<evidence type="ECO:0000313" key="3">
    <source>
        <dbReference type="Proteomes" id="UP001500630"/>
    </source>
</evidence>
<protein>
    <recommendedName>
        <fullName evidence="1">SIP-like Rossmann fold domain-containing protein</fullName>
    </recommendedName>
</protein>
<evidence type="ECO:0000313" key="2">
    <source>
        <dbReference type="EMBL" id="GAA3626140.1"/>
    </source>
</evidence>
<comment type="caution">
    <text evidence="2">The sequence shown here is derived from an EMBL/GenBank/DDBJ whole genome shotgun (WGS) entry which is preliminary data.</text>
</comment>
<dbReference type="Gene3D" id="3.40.50.80">
    <property type="entry name" value="Nucleotide-binding domain of ferredoxin-NADP reductase (FNR) module"/>
    <property type="match status" value="1"/>
</dbReference>
<keyword evidence="3" id="KW-1185">Reference proteome</keyword>
<name>A0ABP7A725_9ACTN</name>
<dbReference type="EMBL" id="BAABDQ010000082">
    <property type="protein sequence ID" value="GAA3626140.1"/>
    <property type="molecule type" value="Genomic_DNA"/>
</dbReference>
<dbReference type="Pfam" id="PF04954">
    <property type="entry name" value="SIP"/>
    <property type="match status" value="1"/>
</dbReference>
<reference evidence="3" key="1">
    <citation type="journal article" date="2019" name="Int. J. Syst. Evol. Microbiol.">
        <title>The Global Catalogue of Microorganisms (GCM) 10K type strain sequencing project: providing services to taxonomists for standard genome sequencing and annotation.</title>
        <authorList>
            <consortium name="The Broad Institute Genomics Platform"/>
            <consortium name="The Broad Institute Genome Sequencing Center for Infectious Disease"/>
            <person name="Wu L."/>
            <person name="Ma J."/>
        </authorList>
    </citation>
    <scope>NUCLEOTIDE SEQUENCE [LARGE SCALE GENOMIC DNA]</scope>
    <source>
        <strain evidence="3">JCM 17326</strain>
    </source>
</reference>
<gene>
    <name evidence="2" type="ORF">GCM10022419_134620</name>
</gene>
<dbReference type="InterPro" id="IPR039261">
    <property type="entry name" value="FNR_nucleotide-bd"/>
</dbReference>
<evidence type="ECO:0000259" key="1">
    <source>
        <dbReference type="Pfam" id="PF04954"/>
    </source>
</evidence>
<proteinExistence type="predicted"/>
<accession>A0ABP7A725</accession>